<dbReference type="RefSeq" id="WP_111871127.1">
    <property type="nucleotide sequence ID" value="NZ_QLYX01000016.1"/>
</dbReference>
<reference evidence="2 3" key="1">
    <citation type="submission" date="2018-06" db="EMBL/GenBank/DDBJ databases">
        <title>Actinomadura craniellae sp. nov. isolated from marine sponge Craniella sp.</title>
        <authorList>
            <person name="Li L."/>
            <person name="Xu Q.H."/>
            <person name="Lin H.W."/>
            <person name="Lu Y.H."/>
        </authorList>
    </citation>
    <scope>NUCLEOTIDE SEQUENCE [LARGE SCALE GENOMIC DNA]</scope>
    <source>
        <strain evidence="2 3">LHW63021</strain>
    </source>
</reference>
<comment type="caution">
    <text evidence="2">The sequence shown here is derived from an EMBL/GenBank/DDBJ whole genome shotgun (WGS) entry which is preliminary data.</text>
</comment>
<keyword evidence="3" id="KW-1185">Reference proteome</keyword>
<name>A0A365GYI3_9ACTN</name>
<dbReference type="OrthoDB" id="4846903at2"/>
<dbReference type="EMBL" id="QLYX01000016">
    <property type="protein sequence ID" value="RAY11895.1"/>
    <property type="molecule type" value="Genomic_DNA"/>
</dbReference>
<evidence type="ECO:0000313" key="2">
    <source>
        <dbReference type="EMBL" id="RAY11895.1"/>
    </source>
</evidence>
<accession>A0A365GYI3</accession>
<protein>
    <submittedName>
        <fullName evidence="2">Uncharacterized protein</fullName>
    </submittedName>
</protein>
<evidence type="ECO:0000313" key="3">
    <source>
        <dbReference type="Proteomes" id="UP000251891"/>
    </source>
</evidence>
<dbReference type="Proteomes" id="UP000251891">
    <property type="component" value="Unassembled WGS sequence"/>
</dbReference>
<proteinExistence type="predicted"/>
<evidence type="ECO:0000256" key="1">
    <source>
        <dbReference type="SAM" id="MobiDB-lite"/>
    </source>
</evidence>
<dbReference type="AlphaFoldDB" id="A0A365GYI3"/>
<feature type="region of interest" description="Disordered" evidence="1">
    <location>
        <begin position="368"/>
        <end position="405"/>
    </location>
</feature>
<sequence length="405" mass="42281">MTELEPGRIDFYDGVAPGLRDDTYRVRVTTTVEHSATADHAGAQPLEVFTEDRWVKVAGAKYRLDPGEVLSVYPPPDSAGAYTTTLGHVVLRRRTLPWEKAVAPSTSTPWLALLLLDVNEATINRNVAAPDGTRHTTVSMSADVARAALPLRAEVPLLCHARQVAPGGPDTARDDDGWVAVVMTGRLPVAGRAYNMCLVSLADHGAVLDRGSVPATVTLPVLHDWTFKSGSSGTFQKVAAGVAQNAAAFGLSAGHPASLDHTRRDGTPGVALYRGPIVGVADEPAVAAEGETDVSLSTARTLGRLLAAADRSLVRELSEWRRRDLMSGLGPPAFAAGSTSGDVAAETVARLSGATADPWGVPDRVRRLHARRDGALTPAEAPGADGGTPDGAIPQDAGTAAEGRS</sequence>
<gene>
    <name evidence="2" type="ORF">DPM19_28435</name>
</gene>
<organism evidence="2 3">
    <name type="scientific">Actinomadura craniellae</name>
    <dbReference type="NCBI Taxonomy" id="2231787"/>
    <lineage>
        <taxon>Bacteria</taxon>
        <taxon>Bacillati</taxon>
        <taxon>Actinomycetota</taxon>
        <taxon>Actinomycetes</taxon>
        <taxon>Streptosporangiales</taxon>
        <taxon>Thermomonosporaceae</taxon>
        <taxon>Actinomadura</taxon>
    </lineage>
</organism>